<protein>
    <submittedName>
        <fullName evidence="3">DUF1090 domain-containing protein</fullName>
    </submittedName>
</protein>
<evidence type="ECO:0000313" key="3">
    <source>
        <dbReference type="EMBL" id="MBE8716112.1"/>
    </source>
</evidence>
<accession>A0A928YSU1</accession>
<dbReference type="AlphaFoldDB" id="A0A928YSU1"/>
<gene>
    <name evidence="3" type="ORF">C4F51_02805</name>
</gene>
<proteinExistence type="predicted"/>
<evidence type="ECO:0000313" key="4">
    <source>
        <dbReference type="Proteomes" id="UP000652567"/>
    </source>
</evidence>
<sequence>MITRLAVGSLFLLLTLQVSASPACSHLKGCERKFCEIEQELGVAKAAGNNNKAKGLTRSLENAKASCTDKKIRENLLMDIEETRSDIADYESDIREAEEDGKLEKITKYKRKIAGKETELKLLEDELTELDK</sequence>
<name>A0A928YSU1_9GAMM</name>
<evidence type="ECO:0000256" key="1">
    <source>
        <dbReference type="SAM" id="Coils"/>
    </source>
</evidence>
<reference evidence="3" key="1">
    <citation type="submission" date="2018-07" db="EMBL/GenBank/DDBJ databases">
        <title>Genome assembly of strain Ka43.</title>
        <authorList>
            <person name="Kukolya J."/>
            <person name="Nagy I."/>
            <person name="Horvath B."/>
            <person name="Toth A."/>
        </authorList>
    </citation>
    <scope>NUCLEOTIDE SEQUENCE</scope>
    <source>
        <strain evidence="3">KB43</strain>
    </source>
</reference>
<feature type="coiled-coil region" evidence="1">
    <location>
        <begin position="73"/>
        <end position="126"/>
    </location>
</feature>
<dbReference type="EMBL" id="PRDL01000001">
    <property type="protein sequence ID" value="MBE8716112.1"/>
    <property type="molecule type" value="Genomic_DNA"/>
</dbReference>
<evidence type="ECO:0000256" key="2">
    <source>
        <dbReference type="SAM" id="SignalP"/>
    </source>
</evidence>
<keyword evidence="1" id="KW-0175">Coiled coil</keyword>
<feature type="chain" id="PRO_5037713828" evidence="2">
    <location>
        <begin position="21"/>
        <end position="132"/>
    </location>
</feature>
<dbReference type="InterPro" id="IPR009468">
    <property type="entry name" value="DUF1090"/>
</dbReference>
<dbReference type="RefSeq" id="WP_193906960.1">
    <property type="nucleotide sequence ID" value="NZ_PRDL01000001.1"/>
</dbReference>
<dbReference type="Pfam" id="PF06476">
    <property type="entry name" value="DUF1090"/>
    <property type="match status" value="1"/>
</dbReference>
<keyword evidence="4" id="KW-1185">Reference proteome</keyword>
<comment type="caution">
    <text evidence="3">The sequence shown here is derived from an EMBL/GenBank/DDBJ whole genome shotgun (WGS) entry which is preliminary data.</text>
</comment>
<dbReference type="Proteomes" id="UP000652567">
    <property type="component" value="Unassembled WGS sequence"/>
</dbReference>
<organism evidence="3 4">
    <name type="scientific">Cellvibrio polysaccharolyticus</name>
    <dbReference type="NCBI Taxonomy" id="2082724"/>
    <lineage>
        <taxon>Bacteria</taxon>
        <taxon>Pseudomonadati</taxon>
        <taxon>Pseudomonadota</taxon>
        <taxon>Gammaproteobacteria</taxon>
        <taxon>Cellvibrionales</taxon>
        <taxon>Cellvibrionaceae</taxon>
        <taxon>Cellvibrio</taxon>
    </lineage>
</organism>
<feature type="signal peptide" evidence="2">
    <location>
        <begin position="1"/>
        <end position="20"/>
    </location>
</feature>
<keyword evidence="2" id="KW-0732">Signal</keyword>